<evidence type="ECO:0000313" key="19">
    <source>
        <dbReference type="EMBL" id="ABB47037.1"/>
    </source>
</evidence>
<dbReference type="SUPFAM" id="SSF53098">
    <property type="entry name" value="Ribonuclease H-like"/>
    <property type="match status" value="1"/>
</dbReference>
<dbReference type="GO" id="GO:0004519">
    <property type="term" value="F:endonuclease activity"/>
    <property type="evidence" value="ECO:0007669"/>
    <property type="project" value="UniProtKB-KW"/>
</dbReference>
<dbReference type="InterPro" id="IPR001584">
    <property type="entry name" value="Integrase_cat-core"/>
</dbReference>
<evidence type="ECO:0000256" key="2">
    <source>
        <dbReference type="ARBA" id="ARBA00022679"/>
    </source>
</evidence>
<dbReference type="Pfam" id="PF00078">
    <property type="entry name" value="RVT_1"/>
    <property type="match status" value="1"/>
</dbReference>
<keyword evidence="1" id="KW-0645">Protease</keyword>
<reference evidence="19" key="3">
    <citation type="submission" date="2006-07" db="EMBL/GenBank/DDBJ databases">
        <authorList>
            <person name="Buell R."/>
        </authorList>
    </citation>
    <scope>NUCLEOTIDE SEQUENCE</scope>
</reference>
<evidence type="ECO:0000256" key="5">
    <source>
        <dbReference type="ARBA" id="ARBA00022723"/>
    </source>
</evidence>
<dbReference type="InterPro" id="IPR043502">
    <property type="entry name" value="DNA/RNA_pol_sf"/>
</dbReference>
<dbReference type="FunFam" id="3.30.420.10:FF:000219">
    <property type="entry name" value="Putative retroelement"/>
    <property type="match status" value="1"/>
</dbReference>
<gene>
    <name evidence="19" type="ordered locus">LOC_Os10g13960</name>
</gene>
<dbReference type="InterPro" id="IPR050951">
    <property type="entry name" value="Retrovirus_Pol_polyprotein"/>
</dbReference>
<keyword evidence="2" id="KW-0808">Transferase</keyword>
<evidence type="ECO:0000256" key="10">
    <source>
        <dbReference type="ARBA" id="ARBA00022908"/>
    </source>
</evidence>
<dbReference type="InterPro" id="IPR041577">
    <property type="entry name" value="RT_RNaseH_2"/>
</dbReference>
<dbReference type="GO" id="GO:0003677">
    <property type="term" value="F:DNA binding"/>
    <property type="evidence" value="ECO:0007669"/>
    <property type="project" value="UniProtKB-KW"/>
</dbReference>
<dbReference type="InterPro" id="IPR041588">
    <property type="entry name" value="Integrase_H2C2"/>
</dbReference>
<evidence type="ECO:0000256" key="3">
    <source>
        <dbReference type="ARBA" id="ARBA00022695"/>
    </source>
</evidence>
<evidence type="ECO:0000256" key="7">
    <source>
        <dbReference type="ARBA" id="ARBA00022759"/>
    </source>
</evidence>
<dbReference type="PROSITE" id="PS50994">
    <property type="entry name" value="INTEGRASE"/>
    <property type="match status" value="1"/>
</dbReference>
<keyword evidence="8" id="KW-0378">Hydrolase</keyword>
<dbReference type="PANTHER" id="PTHR37984:SF5">
    <property type="entry name" value="PROTEIN NYNRIN-LIKE"/>
    <property type="match status" value="1"/>
</dbReference>
<dbReference type="Gene3D" id="3.10.10.10">
    <property type="entry name" value="HIV Type 1 Reverse Transcriptase, subunit A, domain 1"/>
    <property type="match status" value="1"/>
</dbReference>
<evidence type="ECO:0000256" key="4">
    <source>
        <dbReference type="ARBA" id="ARBA00022722"/>
    </source>
</evidence>
<dbReference type="CDD" id="cd01647">
    <property type="entry name" value="RT_LTR"/>
    <property type="match status" value="1"/>
</dbReference>
<dbReference type="FunFam" id="3.10.10.10:FF:000007">
    <property type="entry name" value="Retrovirus-related Pol polyprotein from transposon 17.6-like Protein"/>
    <property type="match status" value="1"/>
</dbReference>
<proteinExistence type="predicted"/>
<evidence type="ECO:0000256" key="16">
    <source>
        <dbReference type="SAM" id="MobiDB-lite"/>
    </source>
</evidence>
<keyword evidence="13" id="KW-0238">DNA-binding</keyword>
<reference evidence="19" key="1">
    <citation type="journal article" date="2003" name="Science">
        <title>In-depth view of structure, activity, and evolution of rice chromosome 10.</title>
        <authorList>
            <consortium name="Rice Chromosome 10 Sequencing Consortium"/>
        </authorList>
    </citation>
    <scope>NUCLEOTIDE SEQUENCE [LARGE SCALE GENOMIC DNA]</scope>
</reference>
<evidence type="ECO:0000256" key="15">
    <source>
        <dbReference type="ARBA" id="ARBA00023268"/>
    </source>
</evidence>
<reference evidence="19" key="2">
    <citation type="submission" date="2003-05" db="EMBL/GenBank/DDBJ databases">
        <authorList>
            <person name="Buell C.R."/>
            <person name="Wing R.A."/>
            <person name="McCombie W.R."/>
            <person name="Messing J."/>
            <person name="Yuan Q."/>
            <person name="Ouyang S."/>
        </authorList>
    </citation>
    <scope>NUCLEOTIDE SEQUENCE</scope>
</reference>
<feature type="region of interest" description="Disordered" evidence="16">
    <location>
        <begin position="50"/>
        <end position="107"/>
    </location>
</feature>
<dbReference type="InterPro" id="IPR036397">
    <property type="entry name" value="RNaseH_sf"/>
</dbReference>
<dbReference type="CDD" id="cd00303">
    <property type="entry name" value="retropepsin_like"/>
    <property type="match status" value="1"/>
</dbReference>
<keyword evidence="12" id="KW-0239">DNA-directed DNA polymerase</keyword>
<feature type="domain" description="Integrase catalytic" evidence="18">
    <location>
        <begin position="956"/>
        <end position="1118"/>
    </location>
</feature>
<feature type="compositionally biased region" description="Basic and acidic residues" evidence="16">
    <location>
        <begin position="54"/>
        <end position="66"/>
    </location>
</feature>
<dbReference type="InterPro" id="IPR021109">
    <property type="entry name" value="Peptidase_aspartic_dom_sf"/>
</dbReference>
<evidence type="ECO:0000256" key="14">
    <source>
        <dbReference type="ARBA" id="ARBA00023172"/>
    </source>
</evidence>
<dbReference type="Gene3D" id="3.30.420.10">
    <property type="entry name" value="Ribonuclease H-like superfamily/Ribonuclease H"/>
    <property type="match status" value="1"/>
</dbReference>
<evidence type="ECO:0000256" key="12">
    <source>
        <dbReference type="ARBA" id="ARBA00022932"/>
    </source>
</evidence>
<dbReference type="PROSITE" id="PS50878">
    <property type="entry name" value="RT_POL"/>
    <property type="match status" value="1"/>
</dbReference>
<dbReference type="GO" id="GO:0003964">
    <property type="term" value="F:RNA-directed DNA polymerase activity"/>
    <property type="evidence" value="ECO:0007669"/>
    <property type="project" value="UniProtKB-KW"/>
</dbReference>
<dbReference type="InterPro" id="IPR000477">
    <property type="entry name" value="RT_dom"/>
</dbReference>
<dbReference type="GO" id="GO:0046872">
    <property type="term" value="F:metal ion binding"/>
    <property type="evidence" value="ECO:0007669"/>
    <property type="project" value="UniProtKB-KW"/>
</dbReference>
<dbReference type="SUPFAM" id="SSF54160">
    <property type="entry name" value="Chromo domain-like"/>
    <property type="match status" value="1"/>
</dbReference>
<name>Q33A89_ORYSJ</name>
<dbReference type="GO" id="GO:0003887">
    <property type="term" value="F:DNA-directed DNA polymerase activity"/>
    <property type="evidence" value="ECO:0007669"/>
    <property type="project" value="UniProtKB-KW"/>
</dbReference>
<dbReference type="InterPro" id="IPR005162">
    <property type="entry name" value="Retrotrans_gag_dom"/>
</dbReference>
<dbReference type="EMBL" id="DP000086">
    <property type="protein sequence ID" value="ABB47037.1"/>
    <property type="molecule type" value="Genomic_DNA"/>
</dbReference>
<dbReference type="Pfam" id="PF17919">
    <property type="entry name" value="RT_RNaseH_2"/>
    <property type="match status" value="1"/>
</dbReference>
<evidence type="ECO:0000256" key="11">
    <source>
        <dbReference type="ARBA" id="ARBA00022918"/>
    </source>
</evidence>
<dbReference type="GO" id="GO:0006310">
    <property type="term" value="P:DNA recombination"/>
    <property type="evidence" value="ECO:0007669"/>
    <property type="project" value="UniProtKB-KW"/>
</dbReference>
<dbReference type="Pfam" id="PF17921">
    <property type="entry name" value="Integrase_H2C2"/>
    <property type="match status" value="1"/>
</dbReference>
<feature type="domain" description="Reverse transcriptase" evidence="17">
    <location>
        <begin position="440"/>
        <end position="619"/>
    </location>
</feature>
<dbReference type="PANTHER" id="PTHR37984">
    <property type="entry name" value="PROTEIN CBG26694"/>
    <property type="match status" value="1"/>
</dbReference>
<dbReference type="InterPro" id="IPR043128">
    <property type="entry name" value="Rev_trsase/Diguanyl_cyclase"/>
</dbReference>
<evidence type="ECO:0000256" key="6">
    <source>
        <dbReference type="ARBA" id="ARBA00022750"/>
    </source>
</evidence>
<keyword evidence="10" id="KW-0229">DNA integration</keyword>
<protein>
    <submittedName>
        <fullName evidence="19">Retrotransposon protein, putative, unclassified, expressed</fullName>
    </submittedName>
</protein>
<keyword evidence="15" id="KW-0511">Multifunctional enzyme</keyword>
<keyword evidence="11" id="KW-0695">RNA-directed DNA polymerase</keyword>
<feature type="compositionally biased region" description="Basic and acidic residues" evidence="16">
    <location>
        <begin position="75"/>
        <end position="88"/>
    </location>
</feature>
<dbReference type="Pfam" id="PF24626">
    <property type="entry name" value="SH3_Tf2-1"/>
    <property type="match status" value="1"/>
</dbReference>
<dbReference type="InterPro" id="IPR012337">
    <property type="entry name" value="RNaseH-like_sf"/>
</dbReference>
<evidence type="ECO:0000256" key="8">
    <source>
        <dbReference type="ARBA" id="ARBA00022801"/>
    </source>
</evidence>
<dbReference type="Gene3D" id="1.10.340.70">
    <property type="match status" value="1"/>
</dbReference>
<keyword evidence="6" id="KW-0064">Aspartyl protease</keyword>
<dbReference type="Gene3D" id="3.30.70.270">
    <property type="match status" value="2"/>
</dbReference>
<dbReference type="Pfam" id="PF00665">
    <property type="entry name" value="rve"/>
    <property type="match status" value="1"/>
</dbReference>
<dbReference type="GO" id="GO:0015074">
    <property type="term" value="P:DNA integration"/>
    <property type="evidence" value="ECO:0007669"/>
    <property type="project" value="UniProtKB-KW"/>
</dbReference>
<evidence type="ECO:0000256" key="13">
    <source>
        <dbReference type="ARBA" id="ARBA00023125"/>
    </source>
</evidence>
<feature type="compositionally biased region" description="Basic and acidic residues" evidence="16">
    <location>
        <begin position="96"/>
        <end position="107"/>
    </location>
</feature>
<dbReference type="Pfam" id="PF03732">
    <property type="entry name" value="Retrotrans_gag"/>
    <property type="match status" value="1"/>
</dbReference>
<evidence type="ECO:0000259" key="18">
    <source>
        <dbReference type="PROSITE" id="PS50994"/>
    </source>
</evidence>
<keyword evidence="7" id="KW-0255">Endonuclease</keyword>
<dbReference type="InterPro" id="IPR056924">
    <property type="entry name" value="SH3_Tf2-1"/>
</dbReference>
<dbReference type="GO" id="GO:0006508">
    <property type="term" value="P:proteolysis"/>
    <property type="evidence" value="ECO:0007669"/>
    <property type="project" value="UniProtKB-KW"/>
</dbReference>
<keyword evidence="9" id="KW-0460">Magnesium</keyword>
<dbReference type="FunFam" id="3.30.70.270:FF:000020">
    <property type="entry name" value="Transposon Tf2-6 polyprotein-like Protein"/>
    <property type="match status" value="1"/>
</dbReference>
<dbReference type="SUPFAM" id="SSF56672">
    <property type="entry name" value="DNA/RNA polymerases"/>
    <property type="match status" value="1"/>
</dbReference>
<dbReference type="GO" id="GO:0004190">
    <property type="term" value="F:aspartic-type endopeptidase activity"/>
    <property type="evidence" value="ECO:0007669"/>
    <property type="project" value="UniProtKB-KW"/>
</dbReference>
<dbReference type="Gene3D" id="2.40.70.10">
    <property type="entry name" value="Acid Proteases"/>
    <property type="match status" value="1"/>
</dbReference>
<evidence type="ECO:0000256" key="1">
    <source>
        <dbReference type="ARBA" id="ARBA00022670"/>
    </source>
</evidence>
<dbReference type="CDD" id="cd09274">
    <property type="entry name" value="RNase_HI_RT_Ty3"/>
    <property type="match status" value="1"/>
</dbReference>
<keyword evidence="5" id="KW-0479">Metal-binding</keyword>
<dbReference type="InterPro" id="IPR016197">
    <property type="entry name" value="Chromo-like_dom_sf"/>
</dbReference>
<organism evidence="19">
    <name type="scientific">Oryza sativa subsp. japonica</name>
    <name type="common">Rice</name>
    <dbReference type="NCBI Taxonomy" id="39947"/>
    <lineage>
        <taxon>Eukaryota</taxon>
        <taxon>Viridiplantae</taxon>
        <taxon>Streptophyta</taxon>
        <taxon>Embryophyta</taxon>
        <taxon>Tracheophyta</taxon>
        <taxon>Spermatophyta</taxon>
        <taxon>Magnoliopsida</taxon>
        <taxon>Liliopsida</taxon>
        <taxon>Poales</taxon>
        <taxon>Poaceae</taxon>
        <taxon>BOP clade</taxon>
        <taxon>Oryzoideae</taxon>
        <taxon>Oryzeae</taxon>
        <taxon>Oryzinae</taxon>
        <taxon>Oryza</taxon>
        <taxon>Oryza sativa</taxon>
    </lineage>
</organism>
<accession>Q33A89</accession>
<keyword evidence="3" id="KW-0548">Nucleotidyltransferase</keyword>
<keyword evidence="14" id="KW-0233">DNA recombination</keyword>
<evidence type="ECO:0000256" key="9">
    <source>
        <dbReference type="ARBA" id="ARBA00022842"/>
    </source>
</evidence>
<sequence>MAGANDDVWRQRFDDMMRRLEELSGLITDIDQQQRTQTLAINRLENGARAPSSRFDDLSDVGDRNGGRFAHHNVGRGDRYGRGGDGFHGHGRPGGHRFDGDGDRPPRYHKLDFPKFDGRGDPLPFLNRCEQFFRGQRTPEDNKVWLASYHLLDGAQQWYTRLERDHEPPSWHRFSELLNMRYGPPLHSTPLGELAACRRTTTVDDYAERFLDLLTRTGYLSEDQQLGEDDTDNDSATDQADAAATLRISLHAATGVRASDAMHITAHLGDTDLYTLIDSGLMHTFLSQDTAARVGRAPQPRMGLNVTVANGDKVACPGVFPDMPLQIAGEEFATDVYVLTLGGYDLDFTVLTMSFWHRVTLHGLPGHQRPRALACAPAALLDSLLEEFADVFTEPTGLPPARDRSHRIQLLPGTAPVAVRPYRYPVRHKDELERQCRVMEENGLIHRSTSAFSSPVLLVKKADGSWRFCVNYRALNERTVKDKYPIPVVDELLDELHGAAIFSKLDLRSGYHQVRMHPDDIDKTAFRTHDGLYEFLVIPFGLTNALATFQSLMNDVLRPFLRRFVLVFFDDILVYSPTWTSHLQHLRTVFTALWAAQLFVKHTKCSFGDPSVAYLGHIISQHGFAMDAAKIQAVAEWPRPRSPKELRGFLGLASYYRKFIQDFGSVAAPLTQLLRKDSFAWAPATDDAFQRLKLALTTTPVLSLPDFNRPFVVECDASGTGFGAVLHQGEDPIAYFSRPIATRHHALAAYERELISLVQAVRHWRPYLWGRQFIVKTDHYSLKFLLDQRLSTIPQHHWVSKLLGFDFVVEYKPGKQNAAADALSCRAAPDSQAFVLSTPTFDLLKDIRTAGDTDPALQALRDEINSGTRTTPWAVIDGLVTYKRRIYIPPGSPWVSVVVAAAHDDGHEGIQKTLHRLRRDFHTPDDRRVVHDHIQGCLTCQRNKTDHLHPAGLLLPLPVPSAIWSDVAMDFVEGLPRVGGKSVILTVVDRFSKYAHLIALAHSYTAETVARAFFVDIVRLHGVPESIVSDRDPVFTSAFWTALFTATCTKLHRSTAFHPQSDGQSKAVNKAIAMCLRCMTGDRSRQWLRWLPWAEYIYNTSFHAALRDTPFKLVYGRDPPSIRAYDASELRVAAVAQSIEERDAFLADVRLRLEQAQQYAKRYYDQKHREVSFEVGAWVWLRVRHRVPASLPEAVKGKLRPRFYGPYRVVAVINEVAYRLALPPGTRLHDVFHVGLLKPFVGVSPSAPLALPPIQHGAAQPVPRQVLRARLARGVRQLLVQWEGLPASATSWEDLDDFRNRYPSFQLADELLIEGGRDVMWGIPFRRRKQQAGLGAGRAIGPGGTAV</sequence>
<keyword evidence="4" id="KW-0540">Nuclease</keyword>
<evidence type="ECO:0000259" key="17">
    <source>
        <dbReference type="PROSITE" id="PS50878"/>
    </source>
</evidence>